<comment type="caution">
    <text evidence="10">The sequence shown here is derived from an EMBL/GenBank/DDBJ whole genome shotgun (WGS) entry which is preliminary data.</text>
</comment>
<feature type="transmembrane region" description="Helical" evidence="8">
    <location>
        <begin position="176"/>
        <end position="198"/>
    </location>
</feature>
<feature type="transmembrane region" description="Helical" evidence="8">
    <location>
        <begin position="210"/>
        <end position="233"/>
    </location>
</feature>
<accession>A0AAD5X0F2</accession>
<evidence type="ECO:0000256" key="4">
    <source>
        <dbReference type="ARBA" id="ARBA00022692"/>
    </source>
</evidence>
<dbReference type="GO" id="GO:0016020">
    <property type="term" value="C:membrane"/>
    <property type="evidence" value="ECO:0007669"/>
    <property type="project" value="UniProtKB-SubCell"/>
</dbReference>
<evidence type="ECO:0000256" key="1">
    <source>
        <dbReference type="ARBA" id="ARBA00004141"/>
    </source>
</evidence>
<dbReference type="Gene3D" id="1.20.1250.20">
    <property type="entry name" value="MFS general substrate transporter like domains"/>
    <property type="match status" value="1"/>
</dbReference>
<feature type="transmembrane region" description="Helical" evidence="8">
    <location>
        <begin position="94"/>
        <end position="112"/>
    </location>
</feature>
<keyword evidence="3 7" id="KW-0813">Transport</keyword>
<feature type="transmembrane region" description="Helical" evidence="8">
    <location>
        <begin position="447"/>
        <end position="468"/>
    </location>
</feature>
<dbReference type="PRINTS" id="PR00171">
    <property type="entry name" value="SUGRTRNSPORT"/>
</dbReference>
<dbReference type="PANTHER" id="PTHR48022:SF17">
    <property type="entry name" value="HEXOSE TRANSPORTER"/>
    <property type="match status" value="1"/>
</dbReference>
<dbReference type="InterPro" id="IPR036259">
    <property type="entry name" value="MFS_trans_sf"/>
</dbReference>
<proteinExistence type="inferred from homology"/>
<evidence type="ECO:0000256" key="7">
    <source>
        <dbReference type="RuleBase" id="RU003346"/>
    </source>
</evidence>
<dbReference type="NCBIfam" id="TIGR00879">
    <property type="entry name" value="SP"/>
    <property type="match status" value="1"/>
</dbReference>
<dbReference type="InterPro" id="IPR020846">
    <property type="entry name" value="MFS_dom"/>
</dbReference>
<dbReference type="SUPFAM" id="SSF103473">
    <property type="entry name" value="MFS general substrate transporter"/>
    <property type="match status" value="1"/>
</dbReference>
<dbReference type="EMBL" id="JADGJD010000626">
    <property type="protein sequence ID" value="KAJ3049560.1"/>
    <property type="molecule type" value="Genomic_DNA"/>
</dbReference>
<evidence type="ECO:0000256" key="5">
    <source>
        <dbReference type="ARBA" id="ARBA00022989"/>
    </source>
</evidence>
<reference evidence="10" key="1">
    <citation type="submission" date="2020-05" db="EMBL/GenBank/DDBJ databases">
        <title>Phylogenomic resolution of chytrid fungi.</title>
        <authorList>
            <person name="Stajich J.E."/>
            <person name="Amses K."/>
            <person name="Simmons R."/>
            <person name="Seto K."/>
            <person name="Myers J."/>
            <person name="Bonds A."/>
            <person name="Quandt C.A."/>
            <person name="Barry K."/>
            <person name="Liu P."/>
            <person name="Grigoriev I."/>
            <person name="Longcore J.E."/>
            <person name="James T.Y."/>
        </authorList>
    </citation>
    <scope>NUCLEOTIDE SEQUENCE</scope>
    <source>
        <strain evidence="10">JEL0318</strain>
    </source>
</reference>
<dbReference type="InterPro" id="IPR005829">
    <property type="entry name" value="Sugar_transporter_CS"/>
</dbReference>
<organism evidence="10 11">
    <name type="scientific">Rhizophlyctis rosea</name>
    <dbReference type="NCBI Taxonomy" id="64517"/>
    <lineage>
        <taxon>Eukaryota</taxon>
        <taxon>Fungi</taxon>
        <taxon>Fungi incertae sedis</taxon>
        <taxon>Chytridiomycota</taxon>
        <taxon>Chytridiomycota incertae sedis</taxon>
        <taxon>Chytridiomycetes</taxon>
        <taxon>Rhizophlyctidales</taxon>
        <taxon>Rhizophlyctidaceae</taxon>
        <taxon>Rhizophlyctis</taxon>
    </lineage>
</organism>
<keyword evidence="4 8" id="KW-0812">Transmembrane</keyword>
<keyword evidence="6 8" id="KW-0472">Membrane</keyword>
<dbReference type="InterPro" id="IPR005828">
    <property type="entry name" value="MFS_sugar_transport-like"/>
</dbReference>
<feature type="transmembrane region" description="Helical" evidence="8">
    <location>
        <begin position="339"/>
        <end position="360"/>
    </location>
</feature>
<dbReference type="InterPro" id="IPR050360">
    <property type="entry name" value="MFS_Sugar_Transporters"/>
</dbReference>
<keyword evidence="11" id="KW-1185">Reference proteome</keyword>
<feature type="transmembrane region" description="Helical" evidence="8">
    <location>
        <begin position="480"/>
        <end position="499"/>
    </location>
</feature>
<feature type="transmembrane region" description="Helical" evidence="8">
    <location>
        <begin position="367"/>
        <end position="387"/>
    </location>
</feature>
<evidence type="ECO:0000259" key="9">
    <source>
        <dbReference type="PROSITE" id="PS50850"/>
    </source>
</evidence>
<feature type="transmembrane region" description="Helical" evidence="8">
    <location>
        <begin position="67"/>
        <end position="87"/>
    </location>
</feature>
<comment type="similarity">
    <text evidence="2 7">Belongs to the major facilitator superfamily. Sugar transporter (TC 2.A.1.1) family.</text>
</comment>
<dbReference type="PROSITE" id="PS50850">
    <property type="entry name" value="MFS"/>
    <property type="match status" value="1"/>
</dbReference>
<feature type="transmembrane region" description="Helical" evidence="8">
    <location>
        <begin position="407"/>
        <end position="426"/>
    </location>
</feature>
<dbReference type="PROSITE" id="PS00216">
    <property type="entry name" value="SUGAR_TRANSPORT_1"/>
    <property type="match status" value="2"/>
</dbReference>
<evidence type="ECO:0000256" key="2">
    <source>
        <dbReference type="ARBA" id="ARBA00010992"/>
    </source>
</evidence>
<dbReference type="PANTHER" id="PTHR48022">
    <property type="entry name" value="PLASTIDIC GLUCOSE TRANSPORTER 4"/>
    <property type="match status" value="1"/>
</dbReference>
<dbReference type="AlphaFoldDB" id="A0AAD5X0F2"/>
<name>A0AAD5X0F2_9FUNG</name>
<evidence type="ECO:0000313" key="10">
    <source>
        <dbReference type="EMBL" id="KAJ3049560.1"/>
    </source>
</evidence>
<dbReference type="Pfam" id="PF00083">
    <property type="entry name" value="Sugar_tr"/>
    <property type="match status" value="2"/>
</dbReference>
<dbReference type="PROSITE" id="PS00217">
    <property type="entry name" value="SUGAR_TRANSPORT_2"/>
    <property type="match status" value="1"/>
</dbReference>
<evidence type="ECO:0000256" key="3">
    <source>
        <dbReference type="ARBA" id="ARBA00022448"/>
    </source>
</evidence>
<keyword evidence="5 8" id="KW-1133">Transmembrane helix</keyword>
<evidence type="ECO:0000313" key="11">
    <source>
        <dbReference type="Proteomes" id="UP001212841"/>
    </source>
</evidence>
<sequence>MATPASPPPKPPHKNLNVILISTFVAFGGFLFGYDTGLISGILEMDTFQAQFSTGTNENLTTSEKSLVVSMLSVGTFIGAIVSGWAADRFGRKWAMIWSTVVFAVGVAIQTGCSTVPVLTFGRVIAGLGVGLLSDLVPLYHSEVAPKEIRYVFRKSTRSFQMSCPSITTQQMSRQFLSGSLVATYQLTITIGLLLAFVVNQITQGLTNSAAYRIPIGLQLLWALVLGGGCYFCPDSPRGLMREGRNEEAVAALRILYGVKDGDTYGEERVQEEISEIKAGLLHESQILTSTSYSTLWKQPLLRRTLIGINLQMFQQLTGINFIMYYGTTFFKSAGLEGFMTQTITGVVMVLFTLPGMWMIDKWGRRILMIIGCGVMFLGMMVVGVMGEALPITKDAAGNVVSSSPTAGIIITVFSCVFIAGFAAAWGPGAWVVPSEIFPLPVRAKGISMATASNWLWNFILGFITPYLTDDQYAALGTKIAFVWAVCTFVGAGYVYFFVPETKGLMLEDVDEMFESGVSARQSVGWRKTRRDFGVEGGMVDDMDVVHKFEMEKPHVV</sequence>
<comment type="subcellular location">
    <subcellularLocation>
        <location evidence="1">Membrane</location>
        <topology evidence="1">Multi-pass membrane protein</topology>
    </subcellularLocation>
</comment>
<feature type="transmembrane region" description="Helical" evidence="8">
    <location>
        <begin position="306"/>
        <end position="327"/>
    </location>
</feature>
<evidence type="ECO:0000256" key="6">
    <source>
        <dbReference type="ARBA" id="ARBA00023136"/>
    </source>
</evidence>
<gene>
    <name evidence="10" type="ORF">HK097_009456</name>
</gene>
<feature type="transmembrane region" description="Helical" evidence="8">
    <location>
        <begin position="16"/>
        <end position="34"/>
    </location>
</feature>
<feature type="domain" description="Major facilitator superfamily (MFS) profile" evidence="9">
    <location>
        <begin position="21"/>
        <end position="503"/>
    </location>
</feature>
<dbReference type="Proteomes" id="UP001212841">
    <property type="component" value="Unassembled WGS sequence"/>
</dbReference>
<dbReference type="GO" id="GO:0005351">
    <property type="term" value="F:carbohydrate:proton symporter activity"/>
    <property type="evidence" value="ECO:0007669"/>
    <property type="project" value="TreeGrafter"/>
</dbReference>
<dbReference type="InterPro" id="IPR003663">
    <property type="entry name" value="Sugar/inositol_transpt"/>
</dbReference>
<evidence type="ECO:0000256" key="8">
    <source>
        <dbReference type="SAM" id="Phobius"/>
    </source>
</evidence>
<dbReference type="CDD" id="cd17356">
    <property type="entry name" value="MFS_HXT"/>
    <property type="match status" value="1"/>
</dbReference>
<protein>
    <recommendedName>
        <fullName evidence="9">Major facilitator superfamily (MFS) profile domain-containing protein</fullName>
    </recommendedName>
</protein>